<feature type="compositionally biased region" description="Polar residues" evidence="1">
    <location>
        <begin position="217"/>
        <end position="227"/>
    </location>
</feature>
<dbReference type="InterPro" id="IPR023214">
    <property type="entry name" value="HAD_sf"/>
</dbReference>
<feature type="compositionally biased region" description="Low complexity" evidence="1">
    <location>
        <begin position="446"/>
        <end position="458"/>
    </location>
</feature>
<dbReference type="Pfam" id="PF03031">
    <property type="entry name" value="NIF"/>
    <property type="match status" value="1"/>
</dbReference>
<feature type="domain" description="FCP1 homology" evidence="2">
    <location>
        <begin position="756"/>
        <end position="953"/>
    </location>
</feature>
<dbReference type="FunFam" id="3.40.50.1000:FF:000270">
    <property type="entry name" value="Nuclear envelope-endoplasmic reticulum network protein"/>
    <property type="match status" value="1"/>
</dbReference>
<proteinExistence type="predicted"/>
<feature type="region of interest" description="Disordered" evidence="1">
    <location>
        <begin position="271"/>
        <end position="524"/>
    </location>
</feature>
<feature type="compositionally biased region" description="Basic and acidic residues" evidence="1">
    <location>
        <begin position="382"/>
        <end position="395"/>
    </location>
</feature>
<keyword evidence="4" id="KW-1185">Reference proteome</keyword>
<feature type="compositionally biased region" description="Acidic residues" evidence="1">
    <location>
        <begin position="337"/>
        <end position="347"/>
    </location>
</feature>
<reference evidence="3 4" key="1">
    <citation type="journal article" date="2018" name="Mol. Biol. Evol.">
        <title>Broad Genomic Sampling Reveals a Smut Pathogenic Ancestry of the Fungal Clade Ustilaginomycotina.</title>
        <authorList>
            <person name="Kijpornyongpan T."/>
            <person name="Mondo S.J."/>
            <person name="Barry K."/>
            <person name="Sandor L."/>
            <person name="Lee J."/>
            <person name="Lipzen A."/>
            <person name="Pangilinan J."/>
            <person name="LaButti K."/>
            <person name="Hainaut M."/>
            <person name="Henrissat B."/>
            <person name="Grigoriev I.V."/>
            <person name="Spatafora J.W."/>
            <person name="Aime M.C."/>
        </authorList>
    </citation>
    <scope>NUCLEOTIDE SEQUENCE [LARGE SCALE GENOMIC DNA]</scope>
    <source>
        <strain evidence="3 4">MCA 3645</strain>
    </source>
</reference>
<dbReference type="SMART" id="SM00577">
    <property type="entry name" value="CPDc"/>
    <property type="match status" value="1"/>
</dbReference>
<feature type="region of interest" description="Disordered" evidence="1">
    <location>
        <begin position="584"/>
        <end position="686"/>
    </location>
</feature>
<dbReference type="AlphaFoldDB" id="A0A317XGN8"/>
<feature type="compositionally biased region" description="Basic and acidic residues" evidence="1">
    <location>
        <begin position="489"/>
        <end position="499"/>
    </location>
</feature>
<dbReference type="PANTHER" id="PTHR12210">
    <property type="entry name" value="DULLARD PROTEIN PHOSPHATASE"/>
    <property type="match status" value="1"/>
</dbReference>
<dbReference type="Proteomes" id="UP000246740">
    <property type="component" value="Unassembled WGS sequence"/>
</dbReference>
<feature type="compositionally biased region" description="Basic and acidic residues" evidence="1">
    <location>
        <begin position="604"/>
        <end position="625"/>
    </location>
</feature>
<gene>
    <name evidence="3" type="ORF">BCV70DRAFT_82884</name>
</gene>
<dbReference type="CDD" id="cd07521">
    <property type="entry name" value="HAD_FCP1-like"/>
    <property type="match status" value="1"/>
</dbReference>
<feature type="compositionally biased region" description="Low complexity" evidence="1">
    <location>
        <begin position="590"/>
        <end position="603"/>
    </location>
</feature>
<feature type="compositionally biased region" description="Basic and acidic residues" evidence="1">
    <location>
        <begin position="69"/>
        <end position="85"/>
    </location>
</feature>
<feature type="compositionally biased region" description="Low complexity" evidence="1">
    <location>
        <begin position="288"/>
        <end position="302"/>
    </location>
</feature>
<dbReference type="NCBIfam" id="TIGR02251">
    <property type="entry name" value="HIF-SF_euk"/>
    <property type="match status" value="1"/>
</dbReference>
<evidence type="ECO:0000256" key="1">
    <source>
        <dbReference type="SAM" id="MobiDB-lite"/>
    </source>
</evidence>
<dbReference type="InterPro" id="IPR004274">
    <property type="entry name" value="FCP1_dom"/>
</dbReference>
<feature type="compositionally biased region" description="Low complexity" evidence="1">
    <location>
        <begin position="180"/>
        <end position="200"/>
    </location>
</feature>
<evidence type="ECO:0000313" key="4">
    <source>
        <dbReference type="Proteomes" id="UP000246740"/>
    </source>
</evidence>
<sequence length="972" mass="106099">MNSLSYLDSVLSRSFAGAEQRAPTPSSSASSASSSSGQRSRSHSSLPGTRRGSSTSPSTPSGSSSYRRWSQDEDRLAPDSRVGERHRLRRTGSTPAGVYAANAIDTDDSEEDGSQPRRARWSGLWGLTGWIDEAIHPESRSRSRKNSLSETHAARRAKRVPSLNDLPLASTGPQRDIARRTASSGTTSYYRRSRSGSSSSEEGRSTDSRRSKRRSRFGQSASLTLTVGDSIEDRHSQYLAGQHDHLQPRIDDPELMSEKEREDIVEFVGGDFAPEEIDAPRERTISQGSSTGSSWADGSSVSHDQVSLESVPTEEVPGGSSTEVAQHASSDEAHQDEVDEKDVDAETLLEAAKGDTEAMEAVAQEDPGSTLAEPVATTAAETPRKAVRADDKATDNIDEDEATPKQSAPPPYVPSIDRDMLSPPTPTLLRRSSSRRNRSRQLDGESAPSTSNSSPVSTDSERTVERSLSLSKPRRKRSSRSSSAAVSEAEQRDDLRDWTVTRGSPLTPGVGSGSSAPPTRCRKFSTTRTIRKTLAALRDLILTILLCPLRCVQMVRKRQAIRVQDAVDAMYERADRAQIPILEKAASLETPTPRSRVRPPSLRFDARPNEQQLKSHEQRDDEKRTSAINGRPRTPKPEAKAFFDDDEPVTEDQAAEKGEVWKALEPTGPRTPSRLLPNPHRIDPMLAHDSKAKPIDEAMAEKEAMMEAERQSRIAKGRAARRAAAAGSAPGSGTDSKGAALMAASQVHRGPATSIIHHSPKILVLDLDETLIHSTSRSPSQFMGLGVGGPGRTTTSGFLGLETVGATLGLRANENPRRIRPHMVEVVLDGRSVLYHVYKRPWADYFLRKVASWYTVVVFTASVQEYADPVIDWLDQGRGLISARLFRESCSYKNGSYVKNLQVVDQDLAKVCLVDNSPASYAINRANGIPIEGWTHDPNDEALLDLLPILDSLRFATDVRHILGIRGFAASP</sequence>
<dbReference type="InterPro" id="IPR036412">
    <property type="entry name" value="HAD-like_sf"/>
</dbReference>
<dbReference type="InterPro" id="IPR050365">
    <property type="entry name" value="TIM50"/>
</dbReference>
<dbReference type="SUPFAM" id="SSF56784">
    <property type="entry name" value="HAD-like"/>
    <property type="match status" value="1"/>
</dbReference>
<evidence type="ECO:0000313" key="3">
    <source>
        <dbReference type="EMBL" id="PWY97032.1"/>
    </source>
</evidence>
<feature type="compositionally biased region" description="Polar residues" evidence="1">
    <location>
        <begin position="319"/>
        <end position="328"/>
    </location>
</feature>
<feature type="compositionally biased region" description="Low complexity" evidence="1">
    <location>
        <begin position="722"/>
        <end position="733"/>
    </location>
</feature>
<dbReference type="OrthoDB" id="277011at2759"/>
<feature type="region of interest" description="Disordered" evidence="1">
    <location>
        <begin position="16"/>
        <end position="120"/>
    </location>
</feature>
<name>A0A317XGN8_9BASI</name>
<dbReference type="PROSITE" id="PS50969">
    <property type="entry name" value="FCP1"/>
    <property type="match status" value="1"/>
</dbReference>
<dbReference type="Gene3D" id="3.40.50.1000">
    <property type="entry name" value="HAD superfamily/HAD-like"/>
    <property type="match status" value="1"/>
</dbReference>
<protein>
    <submittedName>
        <fullName evidence="3">NIF-domain-containing protein</fullName>
    </submittedName>
</protein>
<feature type="compositionally biased region" description="Low complexity" evidence="1">
    <location>
        <begin position="26"/>
        <end position="65"/>
    </location>
</feature>
<dbReference type="GO" id="GO:0016791">
    <property type="term" value="F:phosphatase activity"/>
    <property type="evidence" value="ECO:0007669"/>
    <property type="project" value="InterPro"/>
</dbReference>
<dbReference type="InterPro" id="IPR011948">
    <property type="entry name" value="Dullard_phosphatase"/>
</dbReference>
<dbReference type="STRING" id="1882483.A0A317XGN8"/>
<feature type="region of interest" description="Disordered" evidence="1">
    <location>
        <begin position="716"/>
        <end position="737"/>
    </location>
</feature>
<dbReference type="InParanoid" id="A0A317XGN8"/>
<organism evidence="3 4">
    <name type="scientific">Testicularia cyperi</name>
    <dbReference type="NCBI Taxonomy" id="1882483"/>
    <lineage>
        <taxon>Eukaryota</taxon>
        <taxon>Fungi</taxon>
        <taxon>Dikarya</taxon>
        <taxon>Basidiomycota</taxon>
        <taxon>Ustilaginomycotina</taxon>
        <taxon>Ustilaginomycetes</taxon>
        <taxon>Ustilaginales</taxon>
        <taxon>Anthracoideaceae</taxon>
        <taxon>Testicularia</taxon>
    </lineage>
</organism>
<accession>A0A317XGN8</accession>
<evidence type="ECO:0000259" key="2">
    <source>
        <dbReference type="PROSITE" id="PS50969"/>
    </source>
</evidence>
<feature type="region of interest" description="Disordered" evidence="1">
    <location>
        <begin position="135"/>
        <end position="259"/>
    </location>
</feature>
<feature type="compositionally biased region" description="Basic and acidic residues" evidence="1">
    <location>
        <begin position="231"/>
        <end position="259"/>
    </location>
</feature>
<feature type="compositionally biased region" description="Low complexity" evidence="1">
    <location>
        <begin position="370"/>
        <end position="381"/>
    </location>
</feature>
<dbReference type="EMBL" id="KZ819225">
    <property type="protein sequence ID" value="PWY97032.1"/>
    <property type="molecule type" value="Genomic_DNA"/>
</dbReference>